<accession>A0A1S6HYL4</accession>
<dbReference type="Pfam" id="PF14247">
    <property type="entry name" value="DUF4344"/>
    <property type="match status" value="1"/>
</dbReference>
<proteinExistence type="predicted"/>
<dbReference type="EMBL" id="CP014782">
    <property type="protein sequence ID" value="AQS40667.1"/>
    <property type="molecule type" value="Genomic_DNA"/>
</dbReference>
<dbReference type="AlphaFoldDB" id="A0A1S6HYL4"/>
<dbReference type="Proteomes" id="UP000189545">
    <property type="component" value="Chromosome"/>
</dbReference>
<dbReference type="STRING" id="225848.Sps_05604"/>
<gene>
    <name evidence="1" type="ORF">Sps_05604</name>
</gene>
<name>A0A1S6HYL4_9GAMM</name>
<dbReference type="KEGG" id="spsw:Sps_05604"/>
<organism evidence="1 2">
    <name type="scientific">Shewanella psychrophila</name>
    <dbReference type="NCBI Taxonomy" id="225848"/>
    <lineage>
        <taxon>Bacteria</taxon>
        <taxon>Pseudomonadati</taxon>
        <taxon>Pseudomonadota</taxon>
        <taxon>Gammaproteobacteria</taxon>
        <taxon>Alteromonadales</taxon>
        <taxon>Shewanellaceae</taxon>
        <taxon>Shewanella</taxon>
    </lineage>
</organism>
<dbReference type="InterPro" id="IPR025644">
    <property type="entry name" value="DUF4344"/>
</dbReference>
<evidence type="ECO:0000313" key="1">
    <source>
        <dbReference type="EMBL" id="AQS40667.1"/>
    </source>
</evidence>
<reference evidence="1 2" key="1">
    <citation type="submission" date="2016-03" db="EMBL/GenBank/DDBJ databases">
        <title>Complete genome sequence of Shewanella psychrophila WP2, a deep sea bacterium isolated from west Pacific sediment.</title>
        <authorList>
            <person name="Xu G."/>
            <person name="Jian H."/>
        </authorList>
    </citation>
    <scope>NUCLEOTIDE SEQUENCE [LARGE SCALE GENOMIC DNA]</scope>
    <source>
        <strain evidence="1 2">WP2</strain>
    </source>
</reference>
<evidence type="ECO:0008006" key="3">
    <source>
        <dbReference type="Google" id="ProtNLM"/>
    </source>
</evidence>
<keyword evidence="2" id="KW-1185">Reference proteome</keyword>
<evidence type="ECO:0000313" key="2">
    <source>
        <dbReference type="Proteomes" id="UP000189545"/>
    </source>
</evidence>
<protein>
    <recommendedName>
        <fullName evidence="3">Metallopeptidase</fullName>
    </recommendedName>
</protein>
<sequence>MGLIIRQANIYGAQAAGLMLVGLTLLSISLDAVAVTDRYLAVKSAEDKQARELIKPISKQMLALFDEQLPMKQALTVIYGAEDGPLFDPDTSQILIPYEFVTEVYTRFHHDNYQETGVSPEDATRDALMHTLSHEYGHAYIYANQVIVLGKEEDAVDTLATLMLINSFDNGADIALSAADLFSLEDEDIKEFDDDHFWDEHSLDAQRYFSTLCLIYGSDPEKYAKVISKAQLEIERDSYCEEEYFRQTENWDRLKERYSVLPSKVK</sequence>
<dbReference type="RefSeq" id="WP_237157962.1">
    <property type="nucleotide sequence ID" value="NZ_CP014782.1"/>
</dbReference>